<dbReference type="InterPro" id="IPR048020">
    <property type="entry name" value="Transpos_IS3"/>
</dbReference>
<dbReference type="SUPFAM" id="SSF46689">
    <property type="entry name" value="Homeodomain-like"/>
    <property type="match status" value="1"/>
</dbReference>
<dbReference type="InterPro" id="IPR036397">
    <property type="entry name" value="RNaseH_sf"/>
</dbReference>
<dbReference type="InterPro" id="IPR001584">
    <property type="entry name" value="Integrase_cat-core"/>
</dbReference>
<dbReference type="Gene3D" id="3.30.420.10">
    <property type="entry name" value="Ribonuclease H-like superfamily/Ribonuclease H"/>
    <property type="match status" value="1"/>
</dbReference>
<dbReference type="InterPro" id="IPR009057">
    <property type="entry name" value="Homeodomain-like_sf"/>
</dbReference>
<dbReference type="InterPro" id="IPR012337">
    <property type="entry name" value="RNaseH-like_sf"/>
</dbReference>
<dbReference type="Proteomes" id="UP000570474">
    <property type="component" value="Unassembled WGS sequence"/>
</dbReference>
<dbReference type="GO" id="GO:0004803">
    <property type="term" value="F:transposase activity"/>
    <property type="evidence" value="ECO:0007669"/>
    <property type="project" value="InterPro"/>
</dbReference>
<protein>
    <submittedName>
        <fullName evidence="2">IS3 family transposase</fullName>
    </submittedName>
</protein>
<dbReference type="GO" id="GO:0006313">
    <property type="term" value="P:DNA transposition"/>
    <property type="evidence" value="ECO:0007669"/>
    <property type="project" value="InterPro"/>
</dbReference>
<dbReference type="InterPro" id="IPR025948">
    <property type="entry name" value="HTH-like_dom"/>
</dbReference>
<name>A0A847RQK6_9BACT</name>
<dbReference type="Pfam" id="PF13276">
    <property type="entry name" value="HTH_21"/>
    <property type="match status" value="1"/>
</dbReference>
<evidence type="ECO:0000259" key="1">
    <source>
        <dbReference type="PROSITE" id="PS50994"/>
    </source>
</evidence>
<dbReference type="PANTHER" id="PTHR47515:SF2">
    <property type="entry name" value="INTEGRASE CORE DOMAIN PROTEIN"/>
    <property type="match status" value="1"/>
</dbReference>
<reference evidence="2 3" key="1">
    <citation type="submission" date="2020-04" db="EMBL/GenBank/DDBJ databases">
        <authorList>
            <person name="Yin C."/>
        </authorList>
    </citation>
    <scope>NUCLEOTIDE SEQUENCE [LARGE SCALE GENOMIC DNA]</scope>
    <source>
        <strain evidence="2 3">Ae27</strain>
    </source>
</reference>
<dbReference type="SUPFAM" id="SSF53098">
    <property type="entry name" value="Ribonuclease H-like"/>
    <property type="match status" value="1"/>
</dbReference>
<proteinExistence type="predicted"/>
<accession>A0A847RQK6</accession>
<dbReference type="NCBIfam" id="NF033516">
    <property type="entry name" value="transpos_IS3"/>
    <property type="match status" value="1"/>
</dbReference>
<comment type="caution">
    <text evidence="2">The sequence shown here is derived from an EMBL/GenBank/DDBJ whole genome shotgun (WGS) entry which is preliminary data.</text>
</comment>
<dbReference type="Pfam" id="PF01527">
    <property type="entry name" value="HTH_Tnp_1"/>
    <property type="match status" value="1"/>
</dbReference>
<dbReference type="AlphaFoldDB" id="A0A847RQK6"/>
<feature type="domain" description="Integrase catalytic" evidence="1">
    <location>
        <begin position="191"/>
        <end position="359"/>
    </location>
</feature>
<evidence type="ECO:0000313" key="2">
    <source>
        <dbReference type="EMBL" id="NLR69239.1"/>
    </source>
</evidence>
<dbReference type="GO" id="GO:0003677">
    <property type="term" value="F:DNA binding"/>
    <property type="evidence" value="ECO:0007669"/>
    <property type="project" value="InterPro"/>
</dbReference>
<dbReference type="PROSITE" id="PS50994">
    <property type="entry name" value="INTEGRASE"/>
    <property type="match status" value="1"/>
</dbReference>
<dbReference type="Pfam" id="PF13683">
    <property type="entry name" value="rve_3"/>
    <property type="match status" value="1"/>
</dbReference>
<dbReference type="InterPro" id="IPR002514">
    <property type="entry name" value="Transposase_8"/>
</dbReference>
<keyword evidence="3" id="KW-1185">Reference proteome</keyword>
<sequence length="370" mass="43848">MKKTRFTETQIVSILKQHENGLAIKDICRDQGISEATFYNWKNKYGGMEASDVKRLKDLEEENSRLKRMYADLSLDNQILKDPIHKKRLGPSTKRQVAEELVADQGISVSRACRLVSFPRTKFYYRTRKNDKPIIDALEELAFKHTSYGFRKLFAYLRRAGHSWNHKKVYRVYRLLKLNKRKKLKRRIPARIKQPLQQQTNINITWSMDFMSDSMTGSRRFRTFNVIDDCSREALAIEVDTSLSSFRIVRVLERIIELRGKPVAIRTDNGPEFTSGYFEQWCNTNGIRLQYIQPGRPMQNGYIERFNRLYREAVLDAYIFEDLHQVRELTANWIDEYNQRRPHESLNNLTPHEWTTQLQDMKKIQIITVT</sequence>
<dbReference type="PANTHER" id="PTHR47515">
    <property type="entry name" value="LOW CALCIUM RESPONSE LOCUS PROTEIN T"/>
    <property type="match status" value="1"/>
</dbReference>
<dbReference type="EMBL" id="JABAIA010000014">
    <property type="protein sequence ID" value="NLR69239.1"/>
    <property type="molecule type" value="Genomic_DNA"/>
</dbReference>
<dbReference type="Gene3D" id="1.10.10.60">
    <property type="entry name" value="Homeodomain-like"/>
    <property type="match status" value="1"/>
</dbReference>
<organism evidence="2 3">
    <name type="scientific">Chitinophaga varians</name>
    <dbReference type="NCBI Taxonomy" id="2202339"/>
    <lineage>
        <taxon>Bacteria</taxon>
        <taxon>Pseudomonadati</taxon>
        <taxon>Bacteroidota</taxon>
        <taxon>Chitinophagia</taxon>
        <taxon>Chitinophagales</taxon>
        <taxon>Chitinophagaceae</taxon>
        <taxon>Chitinophaga</taxon>
    </lineage>
</organism>
<gene>
    <name evidence="2" type="ORF">HGH92_33400</name>
</gene>
<dbReference type="GO" id="GO:0015074">
    <property type="term" value="P:DNA integration"/>
    <property type="evidence" value="ECO:0007669"/>
    <property type="project" value="InterPro"/>
</dbReference>
<evidence type="ECO:0000313" key="3">
    <source>
        <dbReference type="Proteomes" id="UP000570474"/>
    </source>
</evidence>